<keyword evidence="1" id="KW-0805">Transcription regulation</keyword>
<evidence type="ECO:0000256" key="2">
    <source>
        <dbReference type="ARBA" id="ARBA00023125"/>
    </source>
</evidence>
<evidence type="ECO:0000259" key="4">
    <source>
        <dbReference type="PROSITE" id="PS50042"/>
    </source>
</evidence>
<dbReference type="InterPro" id="IPR012318">
    <property type="entry name" value="HTH_CRP"/>
</dbReference>
<protein>
    <submittedName>
        <fullName evidence="6">Crp/Fnr family transcriptional regulator</fullName>
    </submittedName>
</protein>
<dbReference type="InterPro" id="IPR000595">
    <property type="entry name" value="cNMP-bd_dom"/>
</dbReference>
<accession>A0ABS5F0J7</accession>
<evidence type="ECO:0000313" key="7">
    <source>
        <dbReference type="Proteomes" id="UP001196870"/>
    </source>
</evidence>
<dbReference type="Pfam" id="PF00027">
    <property type="entry name" value="cNMP_binding"/>
    <property type="match status" value="1"/>
</dbReference>
<dbReference type="InterPro" id="IPR036388">
    <property type="entry name" value="WH-like_DNA-bd_sf"/>
</dbReference>
<dbReference type="PANTHER" id="PTHR24567">
    <property type="entry name" value="CRP FAMILY TRANSCRIPTIONAL REGULATORY PROTEIN"/>
    <property type="match status" value="1"/>
</dbReference>
<feature type="domain" description="Cyclic nucleotide-binding" evidence="4">
    <location>
        <begin position="9"/>
        <end position="108"/>
    </location>
</feature>
<dbReference type="InterPro" id="IPR014710">
    <property type="entry name" value="RmlC-like_jellyroll"/>
</dbReference>
<comment type="caution">
    <text evidence="6">The sequence shown here is derived from an EMBL/GenBank/DDBJ whole genome shotgun (WGS) entry which is preliminary data.</text>
</comment>
<reference evidence="7" key="1">
    <citation type="journal article" date="2021" name="Syst. Appl. Microbiol.">
        <title>Roseomonas hellenica sp. nov., isolated from roots of wild-growing Alkanna tinctoria.</title>
        <authorList>
            <person name="Rat A."/>
            <person name="Naranjo H.D."/>
            <person name="Lebbe L."/>
            <person name="Cnockaert M."/>
            <person name="Krigas N."/>
            <person name="Grigoriadou K."/>
            <person name="Maloupa E."/>
            <person name="Willems A."/>
        </authorList>
    </citation>
    <scope>NUCLEOTIDE SEQUENCE [LARGE SCALE GENOMIC DNA]</scope>
    <source>
        <strain evidence="7">LMG 31523</strain>
    </source>
</reference>
<dbReference type="InterPro" id="IPR036390">
    <property type="entry name" value="WH_DNA-bd_sf"/>
</dbReference>
<name>A0ABS5F0J7_9PROT</name>
<dbReference type="PROSITE" id="PS50042">
    <property type="entry name" value="CNMP_BINDING_3"/>
    <property type="match status" value="1"/>
</dbReference>
<dbReference type="SMART" id="SM00419">
    <property type="entry name" value="HTH_CRP"/>
    <property type="match status" value="1"/>
</dbReference>
<dbReference type="SUPFAM" id="SSF46785">
    <property type="entry name" value="Winged helix' DNA-binding domain"/>
    <property type="match status" value="1"/>
</dbReference>
<dbReference type="InterPro" id="IPR050397">
    <property type="entry name" value="Env_Response_Regulators"/>
</dbReference>
<dbReference type="Pfam" id="PF13545">
    <property type="entry name" value="HTH_Crp_2"/>
    <property type="match status" value="1"/>
</dbReference>
<keyword evidence="3" id="KW-0804">Transcription</keyword>
<dbReference type="RefSeq" id="WP_211853739.1">
    <property type="nucleotide sequence ID" value="NZ_JAAGBB010000020.1"/>
</dbReference>
<dbReference type="Gene3D" id="1.10.10.10">
    <property type="entry name" value="Winged helix-like DNA-binding domain superfamily/Winged helix DNA-binding domain"/>
    <property type="match status" value="1"/>
</dbReference>
<keyword evidence="7" id="KW-1185">Reference proteome</keyword>
<dbReference type="Proteomes" id="UP001196870">
    <property type="component" value="Unassembled WGS sequence"/>
</dbReference>
<keyword evidence="2" id="KW-0238">DNA-binding</keyword>
<dbReference type="SUPFAM" id="SSF51206">
    <property type="entry name" value="cAMP-binding domain-like"/>
    <property type="match status" value="1"/>
</dbReference>
<organism evidence="6 7">
    <name type="scientific">Plastoroseomonas hellenica</name>
    <dbReference type="NCBI Taxonomy" id="2687306"/>
    <lineage>
        <taxon>Bacteria</taxon>
        <taxon>Pseudomonadati</taxon>
        <taxon>Pseudomonadota</taxon>
        <taxon>Alphaproteobacteria</taxon>
        <taxon>Acetobacterales</taxon>
        <taxon>Acetobacteraceae</taxon>
        <taxon>Plastoroseomonas</taxon>
    </lineage>
</organism>
<dbReference type="PROSITE" id="PS51063">
    <property type="entry name" value="HTH_CRP_2"/>
    <property type="match status" value="1"/>
</dbReference>
<dbReference type="PANTHER" id="PTHR24567:SF74">
    <property type="entry name" value="HTH-TYPE TRANSCRIPTIONAL REGULATOR ARCR"/>
    <property type="match status" value="1"/>
</dbReference>
<feature type="domain" description="HTH crp-type" evidence="5">
    <location>
        <begin position="143"/>
        <end position="213"/>
    </location>
</feature>
<evidence type="ECO:0000259" key="5">
    <source>
        <dbReference type="PROSITE" id="PS51063"/>
    </source>
</evidence>
<gene>
    <name evidence="6" type="ORF">GXW71_17015</name>
</gene>
<evidence type="ECO:0000256" key="3">
    <source>
        <dbReference type="ARBA" id="ARBA00023163"/>
    </source>
</evidence>
<dbReference type="CDD" id="cd00038">
    <property type="entry name" value="CAP_ED"/>
    <property type="match status" value="1"/>
</dbReference>
<sequence length="229" mass="24956">MDDLARLPFFRPFTPEALAPLSALARWRSFTPGQVVLEAGDQTQEVFFIVEGEVRVVSRSSGGHEMILNELTAGSFFGEIAAIDQAPRSAGIVALTRARICTVPAEPFMAFTLSSPEASRHLLRLLAALVREKDARLMELAVLPVRPRLIALLLRLSRPRKAGGRVVSPPRPQHELAARIGTRREVVSRTMGAMQREGLMELTRGGLVLLKPEALEAEVEAAYRAASGG</sequence>
<dbReference type="SMART" id="SM00100">
    <property type="entry name" value="cNMP"/>
    <property type="match status" value="1"/>
</dbReference>
<proteinExistence type="predicted"/>
<dbReference type="InterPro" id="IPR018490">
    <property type="entry name" value="cNMP-bd_dom_sf"/>
</dbReference>
<evidence type="ECO:0000256" key="1">
    <source>
        <dbReference type="ARBA" id="ARBA00023015"/>
    </source>
</evidence>
<evidence type="ECO:0000313" key="6">
    <source>
        <dbReference type="EMBL" id="MBR0666064.1"/>
    </source>
</evidence>
<dbReference type="EMBL" id="JAAGBB010000020">
    <property type="protein sequence ID" value="MBR0666064.1"/>
    <property type="molecule type" value="Genomic_DNA"/>
</dbReference>
<dbReference type="Gene3D" id="2.60.120.10">
    <property type="entry name" value="Jelly Rolls"/>
    <property type="match status" value="1"/>
</dbReference>